<protein>
    <submittedName>
        <fullName evidence="3">Sulfatase</fullName>
    </submittedName>
</protein>
<evidence type="ECO:0000259" key="2">
    <source>
        <dbReference type="Pfam" id="PF00884"/>
    </source>
</evidence>
<dbReference type="EMBL" id="FNWJ01000001">
    <property type="protein sequence ID" value="SEH10911.1"/>
    <property type="molecule type" value="Genomic_DNA"/>
</dbReference>
<organism evidence="3 4">
    <name type="scientific">Thermoleophilum album</name>
    <dbReference type="NCBI Taxonomy" id="29539"/>
    <lineage>
        <taxon>Bacteria</taxon>
        <taxon>Bacillati</taxon>
        <taxon>Actinomycetota</taxon>
        <taxon>Thermoleophilia</taxon>
        <taxon>Thermoleophilales</taxon>
        <taxon>Thermoleophilaceae</taxon>
        <taxon>Thermoleophilum</taxon>
    </lineage>
</organism>
<dbReference type="Pfam" id="PF00884">
    <property type="entry name" value="Sulfatase"/>
    <property type="match status" value="1"/>
</dbReference>
<dbReference type="OrthoDB" id="3400814at2"/>
<dbReference type="Proteomes" id="UP000222056">
    <property type="component" value="Unassembled WGS sequence"/>
</dbReference>
<dbReference type="STRING" id="29539.SAMN02745716_0596"/>
<dbReference type="SUPFAM" id="SSF53649">
    <property type="entry name" value="Alkaline phosphatase-like"/>
    <property type="match status" value="1"/>
</dbReference>
<dbReference type="RefSeq" id="WP_093116079.1">
    <property type="nucleotide sequence ID" value="NZ_FNWJ01000001.1"/>
</dbReference>
<accession>A0A1H6FJ87</accession>
<keyword evidence="4" id="KW-1185">Reference proteome</keyword>
<proteinExistence type="predicted"/>
<dbReference type="InterPro" id="IPR000917">
    <property type="entry name" value="Sulfatase_N"/>
</dbReference>
<dbReference type="AlphaFoldDB" id="A0A1H6FJ87"/>
<feature type="domain" description="Sulfatase N-terminal" evidence="2">
    <location>
        <begin position="72"/>
        <end position="330"/>
    </location>
</feature>
<dbReference type="Gene3D" id="3.40.720.10">
    <property type="entry name" value="Alkaline Phosphatase, subunit A"/>
    <property type="match status" value="1"/>
</dbReference>
<dbReference type="InterPro" id="IPR017850">
    <property type="entry name" value="Alkaline_phosphatase_core_sf"/>
</dbReference>
<feature type="signal peptide" evidence="1">
    <location>
        <begin position="1"/>
        <end position="27"/>
    </location>
</feature>
<gene>
    <name evidence="3" type="ORF">SAMN02745716_0596</name>
</gene>
<reference evidence="4" key="1">
    <citation type="submission" date="2016-10" db="EMBL/GenBank/DDBJ databases">
        <authorList>
            <person name="Varghese N."/>
            <person name="Submissions S."/>
        </authorList>
    </citation>
    <scope>NUCLEOTIDE SEQUENCE [LARGE SCALE GENOMIC DNA]</scope>
    <source>
        <strain evidence="4">ATCC 35263</strain>
    </source>
</reference>
<evidence type="ECO:0000313" key="4">
    <source>
        <dbReference type="Proteomes" id="UP000222056"/>
    </source>
</evidence>
<evidence type="ECO:0000313" key="3">
    <source>
        <dbReference type="EMBL" id="SEH10911.1"/>
    </source>
</evidence>
<dbReference type="PANTHER" id="PTHR43751">
    <property type="entry name" value="SULFATASE"/>
    <property type="match status" value="1"/>
</dbReference>
<sequence length="533" mass="59722">MRRRVLLILIAALAVPLLAIATARLHAGDEQARGADAAAVTRPAAEPPSVVVVLTFDEFPIDAARLPDGQIDRARFPNLAALVSTATWFPNAQAVHDETSEALPALLDARLPRPGGRADRRHHPKNLLTLFGERGWRIVASEEASDLCPRRFCPRGNVRRRPTLANLKAGRKERFERWLAQIQRRPERTLYYKHVLLPHLPWIYLPSGRETRVTLERLANVAGFADPWLTLHNEQRQLLQIGFVDRELGKLIDRLRRLGLFDRALIAIAADHGISFDLGVADRRRVTPRNIDEVAPVPFIFKAPGQRAGLVVRGLVQTIDFTPTIAYLAGLSLDWQADGVPAFERAKRRLRFVEMPTRDFRGRVRITVDEWLRRRHANIARRARTFGSGPASALLLGSPWSRLYRFGDRARVIGTEAHSLATQGTARVRAVLFEPQLYSPVDKRRVLVPVQVAGRIVGGRANERRDLAVAVNGRVVAVGRSFRMQNGRRRLYGGSELFSLIVPESALRDGFNRVIVYEVARSSPPRLLAIGSN</sequence>
<dbReference type="PANTHER" id="PTHR43751:SF3">
    <property type="entry name" value="SULFATASE N-TERMINAL DOMAIN-CONTAINING PROTEIN"/>
    <property type="match status" value="1"/>
</dbReference>
<name>A0A1H6FJ87_THEAL</name>
<keyword evidence="1" id="KW-0732">Signal</keyword>
<evidence type="ECO:0000256" key="1">
    <source>
        <dbReference type="SAM" id="SignalP"/>
    </source>
</evidence>
<feature type="chain" id="PRO_5039684268" evidence="1">
    <location>
        <begin position="28"/>
        <end position="533"/>
    </location>
</feature>
<dbReference type="InterPro" id="IPR052701">
    <property type="entry name" value="GAG_Ulvan_Degrading_Sulfatases"/>
</dbReference>